<dbReference type="Pfam" id="PF02554">
    <property type="entry name" value="CstA"/>
    <property type="match status" value="1"/>
</dbReference>
<feature type="non-terminal residue" evidence="10">
    <location>
        <position position="74"/>
    </location>
</feature>
<dbReference type="InterPro" id="IPR051605">
    <property type="entry name" value="CstA"/>
</dbReference>
<feature type="non-terminal residue" evidence="10">
    <location>
        <position position="1"/>
    </location>
</feature>
<dbReference type="PANTHER" id="PTHR30252:SF3">
    <property type="entry name" value="PYRUVATE_PROTON SYMPORTER BTST"/>
    <property type="match status" value="1"/>
</dbReference>
<keyword evidence="5 8" id="KW-0812">Transmembrane</keyword>
<evidence type="ECO:0000256" key="2">
    <source>
        <dbReference type="ARBA" id="ARBA00007755"/>
    </source>
</evidence>
<dbReference type="GO" id="GO:0005886">
    <property type="term" value="C:plasma membrane"/>
    <property type="evidence" value="ECO:0007669"/>
    <property type="project" value="UniProtKB-SubCell"/>
</dbReference>
<comment type="similarity">
    <text evidence="2">Belongs to the peptide transporter carbon starvation (CstA) (TC 2.A.114) family.</text>
</comment>
<dbReference type="Proteomes" id="UP001197847">
    <property type="component" value="Unassembled WGS sequence"/>
</dbReference>
<dbReference type="PANTHER" id="PTHR30252">
    <property type="entry name" value="INNER MEMBRANE PEPTIDE TRANSPORTER"/>
    <property type="match status" value="1"/>
</dbReference>
<dbReference type="EMBL" id="JAJFBX010000493">
    <property type="protein sequence ID" value="MCC2749054.1"/>
    <property type="molecule type" value="Genomic_DNA"/>
</dbReference>
<evidence type="ECO:0000256" key="4">
    <source>
        <dbReference type="ARBA" id="ARBA00022475"/>
    </source>
</evidence>
<organism evidence="10 11">
    <name type="scientific">Agathobacter rectalis</name>
    <dbReference type="NCBI Taxonomy" id="39491"/>
    <lineage>
        <taxon>Bacteria</taxon>
        <taxon>Bacillati</taxon>
        <taxon>Bacillota</taxon>
        <taxon>Clostridia</taxon>
        <taxon>Lachnospirales</taxon>
        <taxon>Lachnospiraceae</taxon>
        <taxon>Agathobacter</taxon>
    </lineage>
</organism>
<keyword evidence="6 8" id="KW-1133">Transmembrane helix</keyword>
<dbReference type="GO" id="GO:0009267">
    <property type="term" value="P:cellular response to starvation"/>
    <property type="evidence" value="ECO:0007669"/>
    <property type="project" value="InterPro"/>
</dbReference>
<feature type="transmembrane region" description="Helical" evidence="8">
    <location>
        <begin position="34"/>
        <end position="59"/>
    </location>
</feature>
<evidence type="ECO:0000313" key="10">
    <source>
        <dbReference type="EMBL" id="MCC2749054.1"/>
    </source>
</evidence>
<evidence type="ECO:0000256" key="1">
    <source>
        <dbReference type="ARBA" id="ARBA00004651"/>
    </source>
</evidence>
<feature type="domain" description="CstA N-terminal" evidence="9">
    <location>
        <begin position="1"/>
        <end position="74"/>
    </location>
</feature>
<evidence type="ECO:0000256" key="6">
    <source>
        <dbReference type="ARBA" id="ARBA00022989"/>
    </source>
</evidence>
<evidence type="ECO:0000259" key="9">
    <source>
        <dbReference type="Pfam" id="PF02554"/>
    </source>
</evidence>
<dbReference type="RefSeq" id="WP_306783834.1">
    <property type="nucleotide sequence ID" value="NZ_JAJFBX010000493.1"/>
</dbReference>
<keyword evidence="3" id="KW-0813">Transport</keyword>
<reference evidence="10" key="1">
    <citation type="submission" date="2021-10" db="EMBL/GenBank/DDBJ databases">
        <title>Collection of gut derived symbiotic bacterial strains cultured from healthy donors.</title>
        <authorList>
            <person name="Lin H."/>
            <person name="Littmann E."/>
            <person name="Claire K."/>
            <person name="Pamer E."/>
        </authorList>
    </citation>
    <scope>NUCLEOTIDE SEQUENCE</scope>
    <source>
        <strain evidence="10">MSK.22.92</strain>
    </source>
</reference>
<sequence>AVQDFMILFISMRRDGRSLGELIRMEMGAIPGTVALVGAFAIMVIILAVLALIVVRALANSPWGLFTVAATIPL</sequence>
<comment type="subcellular location">
    <subcellularLocation>
        <location evidence="1">Cell membrane</location>
        <topology evidence="1">Multi-pass membrane protein</topology>
    </subcellularLocation>
</comment>
<accession>A0AAW4WV37</accession>
<keyword evidence="7 8" id="KW-0472">Membrane</keyword>
<comment type="caution">
    <text evidence="10">The sequence shown here is derived from an EMBL/GenBank/DDBJ whole genome shotgun (WGS) entry which is preliminary data.</text>
</comment>
<evidence type="ECO:0000256" key="5">
    <source>
        <dbReference type="ARBA" id="ARBA00022692"/>
    </source>
</evidence>
<proteinExistence type="inferred from homology"/>
<protein>
    <submittedName>
        <fullName evidence="10">Carbon starvation protein A</fullName>
    </submittedName>
</protein>
<evidence type="ECO:0000256" key="3">
    <source>
        <dbReference type="ARBA" id="ARBA00022448"/>
    </source>
</evidence>
<evidence type="ECO:0000256" key="7">
    <source>
        <dbReference type="ARBA" id="ARBA00023136"/>
    </source>
</evidence>
<keyword evidence="4" id="KW-1003">Cell membrane</keyword>
<evidence type="ECO:0000256" key="8">
    <source>
        <dbReference type="SAM" id="Phobius"/>
    </source>
</evidence>
<evidence type="ECO:0000313" key="11">
    <source>
        <dbReference type="Proteomes" id="UP001197847"/>
    </source>
</evidence>
<name>A0AAW4WV37_9FIRM</name>
<dbReference type="AlphaFoldDB" id="A0AAW4WV37"/>
<dbReference type="InterPro" id="IPR003706">
    <property type="entry name" value="CstA_N"/>
</dbReference>
<gene>
    <name evidence="10" type="ORF">LK487_18965</name>
</gene>